<organism evidence="1">
    <name type="scientific">marine sediment metagenome</name>
    <dbReference type="NCBI Taxonomy" id="412755"/>
    <lineage>
        <taxon>unclassified sequences</taxon>
        <taxon>metagenomes</taxon>
        <taxon>ecological metagenomes</taxon>
    </lineage>
</organism>
<name>A0A0F9WCV5_9ZZZZ</name>
<dbReference type="EMBL" id="LAZR01000300">
    <property type="protein sequence ID" value="KKN76033.1"/>
    <property type="molecule type" value="Genomic_DNA"/>
</dbReference>
<gene>
    <name evidence="1" type="ORF">LCGC14_0374230</name>
</gene>
<evidence type="ECO:0000313" key="1">
    <source>
        <dbReference type="EMBL" id="KKN76033.1"/>
    </source>
</evidence>
<proteinExistence type="predicted"/>
<accession>A0A0F9WCV5</accession>
<reference evidence="1" key="1">
    <citation type="journal article" date="2015" name="Nature">
        <title>Complex archaea that bridge the gap between prokaryotes and eukaryotes.</title>
        <authorList>
            <person name="Spang A."/>
            <person name="Saw J.H."/>
            <person name="Jorgensen S.L."/>
            <person name="Zaremba-Niedzwiedzka K."/>
            <person name="Martijn J."/>
            <person name="Lind A.E."/>
            <person name="van Eijk R."/>
            <person name="Schleper C."/>
            <person name="Guy L."/>
            <person name="Ettema T.J."/>
        </authorList>
    </citation>
    <scope>NUCLEOTIDE SEQUENCE</scope>
</reference>
<dbReference type="AlphaFoldDB" id="A0A0F9WCV5"/>
<sequence length="59" mass="7033">MKKTFKYTTEEDGVRYEITTDAPRKELEKILKDSVKIIKVEEEKKVHIEFICDELDDVD</sequence>
<protein>
    <submittedName>
        <fullName evidence="1">Uncharacterized protein</fullName>
    </submittedName>
</protein>
<comment type="caution">
    <text evidence="1">The sequence shown here is derived from an EMBL/GenBank/DDBJ whole genome shotgun (WGS) entry which is preliminary data.</text>
</comment>